<keyword evidence="2" id="KW-1185">Reference proteome</keyword>
<dbReference type="AlphaFoldDB" id="F4QQV0"/>
<dbReference type="STRING" id="715226.ABI_36120"/>
<sequence length="71" mass="8127">MQSARGLSGLKKGGIDAIRLVVLGLYTARRDQETCQMAFKGDTNFGKIALKLTIKLFRHRFKGFRTNDRFY</sequence>
<evidence type="ECO:0000313" key="2">
    <source>
        <dbReference type="Proteomes" id="UP000006512"/>
    </source>
</evidence>
<organism evidence="1 2">
    <name type="scientific">Asticcacaulis biprosthecium C19</name>
    <dbReference type="NCBI Taxonomy" id="715226"/>
    <lineage>
        <taxon>Bacteria</taxon>
        <taxon>Pseudomonadati</taxon>
        <taxon>Pseudomonadota</taxon>
        <taxon>Alphaproteobacteria</taxon>
        <taxon>Caulobacterales</taxon>
        <taxon>Caulobacteraceae</taxon>
        <taxon>Asticcacaulis</taxon>
    </lineage>
</organism>
<protein>
    <submittedName>
        <fullName evidence="1">Uncharacterized protein</fullName>
    </submittedName>
</protein>
<name>F4QQV0_9CAUL</name>
<proteinExistence type="predicted"/>
<reference evidence="2" key="1">
    <citation type="submission" date="2011-03" db="EMBL/GenBank/DDBJ databases">
        <title>Draft genome sequence of Brevundimonas diminuta.</title>
        <authorList>
            <person name="Brown P.J.B."/>
            <person name="Buechlein A."/>
            <person name="Hemmerich C."/>
            <person name="Brun Y.V."/>
        </authorList>
    </citation>
    <scope>NUCLEOTIDE SEQUENCE [LARGE SCALE GENOMIC DNA]</scope>
    <source>
        <strain evidence="2">C19</strain>
    </source>
</reference>
<dbReference type="HOGENOM" id="CLU_2731264_0_0_5"/>
<evidence type="ECO:0000313" key="1">
    <source>
        <dbReference type="EMBL" id="EGF90587.1"/>
    </source>
</evidence>
<accession>F4QQV0</accession>
<dbReference type="EMBL" id="GL883079">
    <property type="protein sequence ID" value="EGF90587.1"/>
    <property type="molecule type" value="Genomic_DNA"/>
</dbReference>
<dbReference type="Proteomes" id="UP000006512">
    <property type="component" value="Unassembled WGS sequence"/>
</dbReference>
<gene>
    <name evidence="1" type="ORF">ABI_36120</name>
</gene>